<comment type="caution">
    <text evidence="7">The sequence shown here is derived from an EMBL/GenBank/DDBJ whole genome shotgun (WGS) entry which is preliminary data.</text>
</comment>
<dbReference type="PROSITE" id="PS50110">
    <property type="entry name" value="RESPONSE_REGULATORY"/>
    <property type="match status" value="1"/>
</dbReference>
<evidence type="ECO:0000313" key="7">
    <source>
        <dbReference type="EMBL" id="TWT46734.1"/>
    </source>
</evidence>
<dbReference type="AlphaFoldDB" id="A0A5C5W819"/>
<accession>A0A5C5W819</accession>
<dbReference type="SUPFAM" id="SSF52172">
    <property type="entry name" value="CheY-like"/>
    <property type="match status" value="1"/>
</dbReference>
<evidence type="ECO:0000256" key="2">
    <source>
        <dbReference type="ARBA" id="ARBA00023125"/>
    </source>
</evidence>
<protein>
    <submittedName>
        <fullName evidence="7">Transcriptional regulatory protein TdiR</fullName>
    </submittedName>
</protein>
<dbReference type="InterPro" id="IPR036388">
    <property type="entry name" value="WH-like_DNA-bd_sf"/>
</dbReference>
<organism evidence="7 8">
    <name type="scientific">Botrimarina hoheduenensis</name>
    <dbReference type="NCBI Taxonomy" id="2528000"/>
    <lineage>
        <taxon>Bacteria</taxon>
        <taxon>Pseudomonadati</taxon>
        <taxon>Planctomycetota</taxon>
        <taxon>Planctomycetia</taxon>
        <taxon>Pirellulales</taxon>
        <taxon>Lacipirellulaceae</taxon>
        <taxon>Botrimarina</taxon>
    </lineage>
</organism>
<dbReference type="Gene3D" id="3.40.50.2300">
    <property type="match status" value="1"/>
</dbReference>
<dbReference type="GO" id="GO:0000160">
    <property type="term" value="P:phosphorelay signal transduction system"/>
    <property type="evidence" value="ECO:0007669"/>
    <property type="project" value="InterPro"/>
</dbReference>
<evidence type="ECO:0000256" key="3">
    <source>
        <dbReference type="ARBA" id="ARBA00023163"/>
    </source>
</evidence>
<feature type="domain" description="Response regulatory" evidence="6">
    <location>
        <begin position="50"/>
        <end position="164"/>
    </location>
</feature>
<dbReference type="GO" id="GO:0003677">
    <property type="term" value="F:DNA binding"/>
    <property type="evidence" value="ECO:0007669"/>
    <property type="project" value="UniProtKB-KW"/>
</dbReference>
<dbReference type="PANTHER" id="PTHR44688:SF16">
    <property type="entry name" value="DNA-BINDING TRANSCRIPTIONAL ACTIVATOR DEVR_DOSR"/>
    <property type="match status" value="1"/>
</dbReference>
<keyword evidence="2" id="KW-0238">DNA-binding</keyword>
<keyword evidence="4" id="KW-0597">Phosphoprotein</keyword>
<proteinExistence type="predicted"/>
<dbReference type="CDD" id="cd06170">
    <property type="entry name" value="LuxR_C_like"/>
    <property type="match status" value="1"/>
</dbReference>
<dbReference type="Pfam" id="PF00196">
    <property type="entry name" value="GerE"/>
    <property type="match status" value="1"/>
</dbReference>
<dbReference type="EMBL" id="SJPH01000003">
    <property type="protein sequence ID" value="TWT46734.1"/>
    <property type="molecule type" value="Genomic_DNA"/>
</dbReference>
<evidence type="ECO:0000313" key="8">
    <source>
        <dbReference type="Proteomes" id="UP000318995"/>
    </source>
</evidence>
<keyword evidence="8" id="KW-1185">Reference proteome</keyword>
<dbReference type="PRINTS" id="PR00038">
    <property type="entry name" value="HTHLUXR"/>
</dbReference>
<sequence>MKIIAGNRIVAGSRMANASVPPFRWKKRVGTSMYSETPLNNTLPPATPATVCVIDADPSDRDRIVGLATQLGHQSRAFSNFDEYFAAGLTPSLGCLVFDASQSSAEAPQHLKLFKSRNATIPVIALVNPSSVSEVLRLLESGATSALEKPVANDSLSQVIARAIDDCRRRHALRERYRGLLAQVSQLSDREHQVLQQIAAGHLNKVIAGSLEVSVRTVESDRARVVEKLGSQTTGEAVAKYAQYQVLTDLGFDADSTTEGPIGSC</sequence>
<feature type="domain" description="HTH luxR-type" evidence="5">
    <location>
        <begin position="180"/>
        <end position="245"/>
    </location>
</feature>
<dbReference type="PANTHER" id="PTHR44688">
    <property type="entry name" value="DNA-BINDING TRANSCRIPTIONAL ACTIVATOR DEVR_DOSR"/>
    <property type="match status" value="1"/>
</dbReference>
<dbReference type="InterPro" id="IPR001789">
    <property type="entry name" value="Sig_transdc_resp-reg_receiver"/>
</dbReference>
<dbReference type="Gene3D" id="1.10.10.10">
    <property type="entry name" value="Winged helix-like DNA-binding domain superfamily/Winged helix DNA-binding domain"/>
    <property type="match status" value="1"/>
</dbReference>
<reference evidence="7 8" key="1">
    <citation type="submission" date="2019-02" db="EMBL/GenBank/DDBJ databases">
        <title>Deep-cultivation of Planctomycetes and their phenomic and genomic characterization uncovers novel biology.</title>
        <authorList>
            <person name="Wiegand S."/>
            <person name="Jogler M."/>
            <person name="Boedeker C."/>
            <person name="Pinto D."/>
            <person name="Vollmers J."/>
            <person name="Rivas-Marin E."/>
            <person name="Kohn T."/>
            <person name="Peeters S.H."/>
            <person name="Heuer A."/>
            <person name="Rast P."/>
            <person name="Oberbeckmann S."/>
            <person name="Bunk B."/>
            <person name="Jeske O."/>
            <person name="Meyerdierks A."/>
            <person name="Storesund J.E."/>
            <person name="Kallscheuer N."/>
            <person name="Luecker S."/>
            <person name="Lage O.M."/>
            <person name="Pohl T."/>
            <person name="Merkel B.J."/>
            <person name="Hornburger P."/>
            <person name="Mueller R.-W."/>
            <person name="Bruemmer F."/>
            <person name="Labrenz M."/>
            <person name="Spormann A.M."/>
            <person name="Op Den Camp H."/>
            <person name="Overmann J."/>
            <person name="Amann R."/>
            <person name="Jetten M.S.M."/>
            <person name="Mascher T."/>
            <person name="Medema M.H."/>
            <person name="Devos D.P."/>
            <person name="Kaster A.-K."/>
            <person name="Ovreas L."/>
            <person name="Rohde M."/>
            <person name="Galperin M.Y."/>
            <person name="Jogler C."/>
        </authorList>
    </citation>
    <scope>NUCLEOTIDE SEQUENCE [LARGE SCALE GENOMIC DNA]</scope>
    <source>
        <strain evidence="7 8">Pla111</strain>
    </source>
</reference>
<gene>
    <name evidence="7" type="primary">tdiR</name>
    <name evidence="7" type="ORF">Pla111_18350</name>
</gene>
<feature type="modified residue" description="4-aspartylphosphate" evidence="4">
    <location>
        <position position="99"/>
    </location>
</feature>
<dbReference type="InterPro" id="IPR000792">
    <property type="entry name" value="Tscrpt_reg_LuxR_C"/>
</dbReference>
<evidence type="ECO:0000256" key="4">
    <source>
        <dbReference type="PROSITE-ProRule" id="PRU00169"/>
    </source>
</evidence>
<keyword evidence="1" id="KW-0805">Transcription regulation</keyword>
<dbReference type="SUPFAM" id="SSF46894">
    <property type="entry name" value="C-terminal effector domain of the bipartite response regulators"/>
    <property type="match status" value="1"/>
</dbReference>
<dbReference type="InterPro" id="IPR016032">
    <property type="entry name" value="Sig_transdc_resp-reg_C-effctor"/>
</dbReference>
<evidence type="ECO:0000259" key="5">
    <source>
        <dbReference type="PROSITE" id="PS50043"/>
    </source>
</evidence>
<name>A0A5C5W819_9BACT</name>
<dbReference type="InterPro" id="IPR011006">
    <property type="entry name" value="CheY-like_superfamily"/>
</dbReference>
<dbReference type="GO" id="GO:0006355">
    <property type="term" value="P:regulation of DNA-templated transcription"/>
    <property type="evidence" value="ECO:0007669"/>
    <property type="project" value="InterPro"/>
</dbReference>
<dbReference type="PROSITE" id="PS50043">
    <property type="entry name" value="HTH_LUXR_2"/>
    <property type="match status" value="1"/>
</dbReference>
<dbReference type="PROSITE" id="PS00622">
    <property type="entry name" value="HTH_LUXR_1"/>
    <property type="match status" value="1"/>
</dbReference>
<evidence type="ECO:0000259" key="6">
    <source>
        <dbReference type="PROSITE" id="PS50110"/>
    </source>
</evidence>
<dbReference type="SMART" id="SM00421">
    <property type="entry name" value="HTH_LUXR"/>
    <property type="match status" value="1"/>
</dbReference>
<dbReference type="Proteomes" id="UP000318995">
    <property type="component" value="Unassembled WGS sequence"/>
</dbReference>
<keyword evidence="3" id="KW-0804">Transcription</keyword>
<evidence type="ECO:0000256" key="1">
    <source>
        <dbReference type="ARBA" id="ARBA00023015"/>
    </source>
</evidence>
<dbReference type="OrthoDB" id="271936at2"/>